<gene>
    <name evidence="2" type="ORF">LITE_LOCUS47055</name>
</gene>
<feature type="signal peptide" evidence="1">
    <location>
        <begin position="1"/>
        <end position="18"/>
    </location>
</feature>
<protein>
    <submittedName>
        <fullName evidence="2">Uncharacterized protein</fullName>
    </submittedName>
</protein>
<comment type="caution">
    <text evidence="2">The sequence shown here is derived from an EMBL/GenBank/DDBJ whole genome shotgun (WGS) entry which is preliminary data.</text>
</comment>
<reference evidence="2" key="1">
    <citation type="submission" date="2022-08" db="EMBL/GenBank/DDBJ databases">
        <authorList>
            <person name="Gutierrez-Valencia J."/>
        </authorList>
    </citation>
    <scope>NUCLEOTIDE SEQUENCE</scope>
</reference>
<sequence>MTPHFEAVLALYFSSVLLEPVPSEITRNRPYSIGFIEHPPGFFMICLVTSFMA</sequence>
<name>A0AAV0R8S8_9ROSI</name>
<dbReference type="Proteomes" id="UP001154282">
    <property type="component" value="Unassembled WGS sequence"/>
</dbReference>
<accession>A0AAV0R8S8</accession>
<feature type="non-terminal residue" evidence="2">
    <location>
        <position position="53"/>
    </location>
</feature>
<organism evidence="2 3">
    <name type="scientific">Linum tenue</name>
    <dbReference type="NCBI Taxonomy" id="586396"/>
    <lineage>
        <taxon>Eukaryota</taxon>
        <taxon>Viridiplantae</taxon>
        <taxon>Streptophyta</taxon>
        <taxon>Embryophyta</taxon>
        <taxon>Tracheophyta</taxon>
        <taxon>Spermatophyta</taxon>
        <taxon>Magnoliopsida</taxon>
        <taxon>eudicotyledons</taxon>
        <taxon>Gunneridae</taxon>
        <taxon>Pentapetalae</taxon>
        <taxon>rosids</taxon>
        <taxon>fabids</taxon>
        <taxon>Malpighiales</taxon>
        <taxon>Linaceae</taxon>
        <taxon>Linum</taxon>
    </lineage>
</organism>
<evidence type="ECO:0000313" key="3">
    <source>
        <dbReference type="Proteomes" id="UP001154282"/>
    </source>
</evidence>
<keyword evidence="1" id="KW-0732">Signal</keyword>
<proteinExistence type="predicted"/>
<dbReference type="EMBL" id="CAMGYJ010000010">
    <property type="protein sequence ID" value="CAI0554057.1"/>
    <property type="molecule type" value="Genomic_DNA"/>
</dbReference>
<dbReference type="AlphaFoldDB" id="A0AAV0R8S8"/>
<keyword evidence="3" id="KW-1185">Reference proteome</keyword>
<feature type="chain" id="PRO_5043920030" evidence="1">
    <location>
        <begin position="19"/>
        <end position="53"/>
    </location>
</feature>
<evidence type="ECO:0000256" key="1">
    <source>
        <dbReference type="SAM" id="SignalP"/>
    </source>
</evidence>
<evidence type="ECO:0000313" key="2">
    <source>
        <dbReference type="EMBL" id="CAI0554057.1"/>
    </source>
</evidence>